<dbReference type="SUPFAM" id="SSF141371">
    <property type="entry name" value="PilZ domain-like"/>
    <property type="match status" value="1"/>
</dbReference>
<name>A0A0K0Y7L6_9RHOB</name>
<dbReference type="AlphaFoldDB" id="A0A0K0Y7L6"/>
<dbReference type="InterPro" id="IPR009875">
    <property type="entry name" value="PilZ_domain"/>
</dbReference>
<dbReference type="KEGG" id="otm:OSB_23210"/>
<protein>
    <submittedName>
        <fullName evidence="1">PilZ domain protein</fullName>
    </submittedName>
</protein>
<evidence type="ECO:0000313" key="2">
    <source>
        <dbReference type="Proteomes" id="UP000067444"/>
    </source>
</evidence>
<dbReference type="GO" id="GO:0035438">
    <property type="term" value="F:cyclic-di-GMP binding"/>
    <property type="evidence" value="ECO:0007669"/>
    <property type="project" value="InterPro"/>
</dbReference>
<reference evidence="1 2" key="1">
    <citation type="journal article" date="2015" name="Genome Announc.">
        <title>Closed Genome Sequence of Octadecabacter temperatus SB1, the First Mesophilic Species of the Genus Octadecabacter.</title>
        <authorList>
            <person name="Voget S."/>
            <person name="Billerbeck S."/>
            <person name="Simon M."/>
            <person name="Daniel R."/>
        </authorList>
    </citation>
    <scope>NUCLEOTIDE SEQUENCE [LARGE SCALE GENOMIC DNA]</scope>
    <source>
        <strain evidence="1 2">SB1</strain>
    </source>
</reference>
<dbReference type="Pfam" id="PF07238">
    <property type="entry name" value="PilZ"/>
    <property type="match status" value="1"/>
</dbReference>
<dbReference type="RefSeq" id="WP_049835126.1">
    <property type="nucleotide sequence ID" value="NZ_CP012160.1"/>
</dbReference>
<dbReference type="EMBL" id="CP012160">
    <property type="protein sequence ID" value="AKS46857.1"/>
    <property type="molecule type" value="Genomic_DNA"/>
</dbReference>
<dbReference type="OrthoDB" id="7472137at2"/>
<gene>
    <name evidence="1" type="ORF">OSB_23210</name>
</gene>
<organism evidence="1 2">
    <name type="scientific">Octadecabacter temperatus</name>
    <dbReference type="NCBI Taxonomy" id="1458307"/>
    <lineage>
        <taxon>Bacteria</taxon>
        <taxon>Pseudomonadati</taxon>
        <taxon>Pseudomonadota</taxon>
        <taxon>Alphaproteobacteria</taxon>
        <taxon>Rhodobacterales</taxon>
        <taxon>Roseobacteraceae</taxon>
        <taxon>Octadecabacter</taxon>
    </lineage>
</organism>
<dbReference type="Proteomes" id="UP000067444">
    <property type="component" value="Chromosome"/>
</dbReference>
<keyword evidence="2" id="KW-1185">Reference proteome</keyword>
<dbReference type="STRING" id="1458307.OSB_23210"/>
<sequence>MSYRAHRYPTIFPIELKCAGQVQKGHLTNIASSGAGVFDVQGLEVGDEVTLCCSAGNLAGTVRWADDDQCGVIFKHKLGPRQLEQLRHAPTTTGHVLHRHTHAFTELR</sequence>
<accession>A0A0K0Y7L6</accession>
<proteinExistence type="predicted"/>
<evidence type="ECO:0000313" key="1">
    <source>
        <dbReference type="EMBL" id="AKS46857.1"/>
    </source>
</evidence>